<sequence length="224" mass="25616">MADSGWLRFLGGNRSRASKPLSSPRSEPALRMLHHGNQGHEESHSHHQRKAISRLSSWQVLMKPSSANTATNDEPDYNFPKGCAELTWHNPSVDQMADTLRVLMMTKPVLGQLPVQYHSHVLHVIEGYSLVKGKLLAIEKEQVETERLRCSEHEDFRAKQEDWMIREARYKAEIKRLEVVIHQTSGTGLEAVALARSGSLLRDERHNSTRELTRMGGKDMFCRW</sequence>
<dbReference type="Proteomes" id="UP001498476">
    <property type="component" value="Unassembled WGS sequence"/>
</dbReference>
<keyword evidence="2" id="KW-1185">Reference proteome</keyword>
<organism evidence="1 2">
    <name type="scientific">Neonectria punicea</name>
    <dbReference type="NCBI Taxonomy" id="979145"/>
    <lineage>
        <taxon>Eukaryota</taxon>
        <taxon>Fungi</taxon>
        <taxon>Dikarya</taxon>
        <taxon>Ascomycota</taxon>
        <taxon>Pezizomycotina</taxon>
        <taxon>Sordariomycetes</taxon>
        <taxon>Hypocreomycetidae</taxon>
        <taxon>Hypocreales</taxon>
        <taxon>Nectriaceae</taxon>
        <taxon>Neonectria</taxon>
    </lineage>
</organism>
<name>A0ABR1GKX7_9HYPO</name>
<accession>A0ABR1GKX7</accession>
<reference evidence="1 2" key="1">
    <citation type="journal article" date="2025" name="Microbiol. Resour. Announc.">
        <title>Draft genome sequences for Neonectria magnoliae and Neonectria punicea, canker pathogens of Liriodendron tulipifera and Acer saccharum in West Virginia.</title>
        <authorList>
            <person name="Petronek H.M."/>
            <person name="Kasson M.T."/>
            <person name="Metheny A.M."/>
            <person name="Stauder C.M."/>
            <person name="Lovett B."/>
            <person name="Lynch S.C."/>
            <person name="Garnas J.R."/>
            <person name="Kasson L.R."/>
            <person name="Stajich J.E."/>
        </authorList>
    </citation>
    <scope>NUCLEOTIDE SEQUENCE [LARGE SCALE GENOMIC DNA]</scope>
    <source>
        <strain evidence="1 2">NRRL 64653</strain>
    </source>
</reference>
<proteinExistence type="predicted"/>
<gene>
    <name evidence="1" type="ORF">QQX98_011827</name>
</gene>
<evidence type="ECO:0000313" key="2">
    <source>
        <dbReference type="Proteomes" id="UP001498476"/>
    </source>
</evidence>
<evidence type="ECO:0000313" key="1">
    <source>
        <dbReference type="EMBL" id="KAK7402410.1"/>
    </source>
</evidence>
<dbReference type="EMBL" id="JAZAVJ010000305">
    <property type="protein sequence ID" value="KAK7402410.1"/>
    <property type="molecule type" value="Genomic_DNA"/>
</dbReference>
<protein>
    <submittedName>
        <fullName evidence="1">Uncharacterized protein</fullName>
    </submittedName>
</protein>
<comment type="caution">
    <text evidence="1">The sequence shown here is derived from an EMBL/GenBank/DDBJ whole genome shotgun (WGS) entry which is preliminary data.</text>
</comment>